<gene>
    <name evidence="2" type="ORF">SAMN02745181_2562</name>
</gene>
<proteinExistence type="predicted"/>
<evidence type="ECO:0000256" key="1">
    <source>
        <dbReference type="SAM" id="Phobius"/>
    </source>
</evidence>
<feature type="transmembrane region" description="Helical" evidence="1">
    <location>
        <begin position="79"/>
        <end position="97"/>
    </location>
</feature>
<keyword evidence="1" id="KW-0472">Membrane</keyword>
<dbReference type="EMBL" id="FQYR01000004">
    <property type="protein sequence ID" value="SHJ77018.1"/>
    <property type="molecule type" value="Genomic_DNA"/>
</dbReference>
<organism evidence="2 3">
    <name type="scientific">Rubritalea squalenifaciens DSM 18772</name>
    <dbReference type="NCBI Taxonomy" id="1123071"/>
    <lineage>
        <taxon>Bacteria</taxon>
        <taxon>Pseudomonadati</taxon>
        <taxon>Verrucomicrobiota</taxon>
        <taxon>Verrucomicrobiia</taxon>
        <taxon>Verrucomicrobiales</taxon>
        <taxon>Rubritaleaceae</taxon>
        <taxon>Rubritalea</taxon>
    </lineage>
</organism>
<name>A0A1M6M0P4_9BACT</name>
<dbReference type="Proteomes" id="UP000184510">
    <property type="component" value="Unassembled WGS sequence"/>
</dbReference>
<keyword evidence="1" id="KW-1133">Transmembrane helix</keyword>
<keyword evidence="1" id="KW-0812">Transmembrane</keyword>
<reference evidence="2 3" key="1">
    <citation type="submission" date="2016-11" db="EMBL/GenBank/DDBJ databases">
        <authorList>
            <person name="Jaros S."/>
            <person name="Januszkiewicz K."/>
            <person name="Wedrychowicz H."/>
        </authorList>
    </citation>
    <scope>NUCLEOTIDE SEQUENCE [LARGE SCALE GENOMIC DNA]</scope>
    <source>
        <strain evidence="2 3">DSM 18772</strain>
    </source>
</reference>
<dbReference type="AlphaFoldDB" id="A0A1M6M0P4"/>
<feature type="transmembrane region" description="Helical" evidence="1">
    <location>
        <begin position="55"/>
        <end position="73"/>
    </location>
</feature>
<dbReference type="InParanoid" id="A0A1M6M0P4"/>
<sequence>MILTDVIITNCGNSPLTWFDWLYVSFNWGEAAAWLGLALFICGRFLRERKTRLELVYAFCVAAFGLTDALEVYQLTVGLLLTKALVLLSILVCRNCVSRAYGEHKILL</sequence>
<accession>A0A1M6M0P4</accession>
<protein>
    <submittedName>
        <fullName evidence="2">Uncharacterized protein</fullName>
    </submittedName>
</protein>
<keyword evidence="3" id="KW-1185">Reference proteome</keyword>
<feature type="transmembrane region" description="Helical" evidence="1">
    <location>
        <begin position="21"/>
        <end position="43"/>
    </location>
</feature>
<evidence type="ECO:0000313" key="3">
    <source>
        <dbReference type="Proteomes" id="UP000184510"/>
    </source>
</evidence>
<evidence type="ECO:0000313" key="2">
    <source>
        <dbReference type="EMBL" id="SHJ77018.1"/>
    </source>
</evidence>